<dbReference type="AlphaFoldDB" id="A0AAE1UI28"/>
<proteinExistence type="predicted"/>
<dbReference type="Proteomes" id="UP001292094">
    <property type="component" value="Unassembled WGS sequence"/>
</dbReference>
<comment type="caution">
    <text evidence="2">The sequence shown here is derived from an EMBL/GenBank/DDBJ whole genome shotgun (WGS) entry which is preliminary data.</text>
</comment>
<name>A0AAE1UI28_9EUCA</name>
<reference evidence="2" key="1">
    <citation type="submission" date="2023-11" db="EMBL/GenBank/DDBJ databases">
        <title>Genome assemblies of two species of porcelain crab, Petrolisthes cinctipes and Petrolisthes manimaculis (Anomura: Porcellanidae).</title>
        <authorList>
            <person name="Angst P."/>
        </authorList>
    </citation>
    <scope>NUCLEOTIDE SEQUENCE</scope>
    <source>
        <strain evidence="2">PB745_02</strain>
        <tissue evidence="2">Gill</tissue>
    </source>
</reference>
<gene>
    <name evidence="2" type="ORF">Pmani_003815</name>
</gene>
<protein>
    <submittedName>
        <fullName evidence="2">Uncharacterized protein</fullName>
    </submittedName>
</protein>
<keyword evidence="3" id="KW-1185">Reference proteome</keyword>
<organism evidence="2 3">
    <name type="scientific">Petrolisthes manimaculis</name>
    <dbReference type="NCBI Taxonomy" id="1843537"/>
    <lineage>
        <taxon>Eukaryota</taxon>
        <taxon>Metazoa</taxon>
        <taxon>Ecdysozoa</taxon>
        <taxon>Arthropoda</taxon>
        <taxon>Crustacea</taxon>
        <taxon>Multicrustacea</taxon>
        <taxon>Malacostraca</taxon>
        <taxon>Eumalacostraca</taxon>
        <taxon>Eucarida</taxon>
        <taxon>Decapoda</taxon>
        <taxon>Pleocyemata</taxon>
        <taxon>Anomura</taxon>
        <taxon>Galatheoidea</taxon>
        <taxon>Porcellanidae</taxon>
        <taxon>Petrolisthes</taxon>
    </lineage>
</organism>
<feature type="region of interest" description="Disordered" evidence="1">
    <location>
        <begin position="137"/>
        <end position="156"/>
    </location>
</feature>
<evidence type="ECO:0000313" key="3">
    <source>
        <dbReference type="Proteomes" id="UP001292094"/>
    </source>
</evidence>
<accession>A0AAE1UI28</accession>
<evidence type="ECO:0000256" key="1">
    <source>
        <dbReference type="SAM" id="MobiDB-lite"/>
    </source>
</evidence>
<evidence type="ECO:0000313" key="2">
    <source>
        <dbReference type="EMBL" id="KAK4325608.1"/>
    </source>
</evidence>
<dbReference type="EMBL" id="JAWZYT010000269">
    <property type="protein sequence ID" value="KAK4325608.1"/>
    <property type="molecule type" value="Genomic_DNA"/>
</dbReference>
<sequence length="256" mass="28171">MARDGVGCWGSGGRWVLTRPSQSPPLYSIHLHFLPRYTIAVPIKRPTTYLIPVHAIRSITVSTTPSNFPTTTEFHHGLVDVTITHTITASTTRSVIFLLPALLSFTLTLFLKTPSVLPIPFSHTRPLHPMRPTPDPFTPCSPHSTPSPHAPHTRPLHPILPTPDPFLVSQPTPYTTYSSTLPSSTPYSHTLPPLLLTHTHITFSTLCSLYSTRFALFISRLCSTQPPDPCYQRCYLNSIDGACSALPPIVLNPSAV</sequence>